<reference evidence="1 2" key="1">
    <citation type="submission" date="2016-05" db="EMBL/GenBank/DDBJ databases">
        <title>A degradative enzymes factory behind the ericoid mycorrhizal symbiosis.</title>
        <authorList>
            <consortium name="DOE Joint Genome Institute"/>
            <person name="Martino E."/>
            <person name="Morin E."/>
            <person name="Grelet G."/>
            <person name="Kuo A."/>
            <person name="Kohler A."/>
            <person name="Daghino S."/>
            <person name="Barry K."/>
            <person name="Choi C."/>
            <person name="Cichocki N."/>
            <person name="Clum A."/>
            <person name="Copeland A."/>
            <person name="Hainaut M."/>
            <person name="Haridas S."/>
            <person name="Labutti K."/>
            <person name="Lindquist E."/>
            <person name="Lipzen A."/>
            <person name="Khouja H.-R."/>
            <person name="Murat C."/>
            <person name="Ohm R."/>
            <person name="Olson A."/>
            <person name="Spatafora J."/>
            <person name="Veneault-Fourrey C."/>
            <person name="Henrissat B."/>
            <person name="Grigoriev I."/>
            <person name="Martin F."/>
            <person name="Perotto S."/>
        </authorList>
    </citation>
    <scope>NUCLEOTIDE SEQUENCE [LARGE SCALE GENOMIC DNA]</scope>
    <source>
        <strain evidence="1 2">UAMH 7357</strain>
    </source>
</reference>
<organism evidence="1 2">
    <name type="scientific">Hyaloscypha hepaticicola</name>
    <dbReference type="NCBI Taxonomy" id="2082293"/>
    <lineage>
        <taxon>Eukaryota</taxon>
        <taxon>Fungi</taxon>
        <taxon>Dikarya</taxon>
        <taxon>Ascomycota</taxon>
        <taxon>Pezizomycotina</taxon>
        <taxon>Leotiomycetes</taxon>
        <taxon>Helotiales</taxon>
        <taxon>Hyaloscyphaceae</taxon>
        <taxon>Hyaloscypha</taxon>
    </lineage>
</organism>
<keyword evidence="2" id="KW-1185">Reference proteome</keyword>
<protein>
    <submittedName>
        <fullName evidence="1">Uncharacterized protein</fullName>
    </submittedName>
</protein>
<evidence type="ECO:0000313" key="1">
    <source>
        <dbReference type="EMBL" id="PMD28068.1"/>
    </source>
</evidence>
<dbReference type="AlphaFoldDB" id="A0A2J6QP79"/>
<accession>A0A2J6QP79</accession>
<sequence length="175" mass="18933">MPLLHRDNSLARGHCVRTCNVDRSGSHGFTYLDAWRISYHVNSFRLFHPEVAPKSAYTIFNTPVYAQHQTCLQNCFINYKPNNSKLPRYLRCAWDGSEFLDSCICRADLAQTTSASLTSCVSSACSAYPADVPIAISYCSVPVGSVATTTLPGGSPAPTVVVITTVYSSAGNAVT</sequence>
<name>A0A2J6QP79_9HELO</name>
<dbReference type="EMBL" id="KZ613465">
    <property type="protein sequence ID" value="PMD28068.1"/>
    <property type="molecule type" value="Genomic_DNA"/>
</dbReference>
<dbReference type="Proteomes" id="UP000235672">
    <property type="component" value="Unassembled WGS sequence"/>
</dbReference>
<proteinExistence type="predicted"/>
<evidence type="ECO:0000313" key="2">
    <source>
        <dbReference type="Proteomes" id="UP000235672"/>
    </source>
</evidence>
<gene>
    <name evidence="1" type="ORF">NA56DRAFT_155356</name>
</gene>
<dbReference type="OrthoDB" id="3562780at2759"/>